<evidence type="ECO:0000256" key="1">
    <source>
        <dbReference type="SAM" id="SignalP"/>
    </source>
</evidence>
<reference evidence="2 3" key="1">
    <citation type="submission" date="2018-09" db="EMBL/GenBank/DDBJ databases">
        <title>Sphingomonas sp. DAC4.</title>
        <authorList>
            <person name="Seo T."/>
        </authorList>
    </citation>
    <scope>NUCLEOTIDE SEQUENCE [LARGE SCALE GENOMIC DNA]</scope>
    <source>
        <strain evidence="2 3">DAC4</strain>
    </source>
</reference>
<sequence length="156" mass="16541">MKMKCVMMLAIIAAFFAGEAIAEQPASSVAMNCDVGSAAAGAEAPNLHGHWDFLMVPRGIPSFGLMSIGFVGADYGGSLAPTRTAPVVLRNVTLNGNRIHMIVASREGDVLFDGKLSAKGDLMCGTVTYHGGETFPMVAHRRPSTYQSQPQSQRAR</sequence>
<proteinExistence type="predicted"/>
<dbReference type="AlphaFoldDB" id="A0A418PZB0"/>
<protein>
    <submittedName>
        <fullName evidence="2">Uncharacterized protein</fullName>
    </submittedName>
</protein>
<gene>
    <name evidence="2" type="ORF">D3M59_10220</name>
</gene>
<accession>A0A418PZB0</accession>
<evidence type="ECO:0000313" key="2">
    <source>
        <dbReference type="EMBL" id="RIX27406.1"/>
    </source>
</evidence>
<evidence type="ECO:0000313" key="3">
    <source>
        <dbReference type="Proteomes" id="UP000285023"/>
    </source>
</evidence>
<keyword evidence="3" id="KW-1185">Reference proteome</keyword>
<dbReference type="EMBL" id="QXTF01000003">
    <property type="protein sequence ID" value="RIX27406.1"/>
    <property type="molecule type" value="Genomic_DNA"/>
</dbReference>
<comment type="caution">
    <text evidence="2">The sequence shown here is derived from an EMBL/GenBank/DDBJ whole genome shotgun (WGS) entry which is preliminary data.</text>
</comment>
<keyword evidence="1" id="KW-0732">Signal</keyword>
<dbReference type="Proteomes" id="UP000285023">
    <property type="component" value="Unassembled WGS sequence"/>
</dbReference>
<feature type="signal peptide" evidence="1">
    <location>
        <begin position="1"/>
        <end position="22"/>
    </location>
</feature>
<feature type="chain" id="PRO_5019099544" evidence="1">
    <location>
        <begin position="23"/>
        <end position="156"/>
    </location>
</feature>
<organism evidence="2 3">
    <name type="scientific">Sphingomonas edaphi</name>
    <dbReference type="NCBI Taxonomy" id="2315689"/>
    <lineage>
        <taxon>Bacteria</taxon>
        <taxon>Pseudomonadati</taxon>
        <taxon>Pseudomonadota</taxon>
        <taxon>Alphaproteobacteria</taxon>
        <taxon>Sphingomonadales</taxon>
        <taxon>Sphingomonadaceae</taxon>
        <taxon>Sphingomonas</taxon>
    </lineage>
</organism>
<name>A0A418PZB0_9SPHN</name>